<dbReference type="PANTHER" id="PTHR45947">
    <property type="entry name" value="SULFOQUINOVOSYL TRANSFERASE SQD2"/>
    <property type="match status" value="1"/>
</dbReference>
<dbReference type="GO" id="GO:0016757">
    <property type="term" value="F:glycosyltransferase activity"/>
    <property type="evidence" value="ECO:0007669"/>
    <property type="project" value="InterPro"/>
</dbReference>
<dbReference type="InterPro" id="IPR001296">
    <property type="entry name" value="Glyco_trans_1"/>
</dbReference>
<dbReference type="Gene3D" id="3.40.50.2000">
    <property type="entry name" value="Glycogen Phosphorylase B"/>
    <property type="match status" value="2"/>
</dbReference>
<dbReference type="InterPro" id="IPR050194">
    <property type="entry name" value="Glycosyltransferase_grp1"/>
</dbReference>
<accession>M0CSU5</accession>
<dbReference type="Pfam" id="PF00534">
    <property type="entry name" value="Glycos_transf_1"/>
    <property type="match status" value="1"/>
</dbReference>
<dbReference type="PANTHER" id="PTHR45947:SF3">
    <property type="entry name" value="SULFOQUINOVOSYL TRANSFERASE SQD2"/>
    <property type="match status" value="1"/>
</dbReference>
<dbReference type="AlphaFoldDB" id="M0CSU5"/>
<dbReference type="InParanoid" id="M0CSU5"/>
<evidence type="ECO:0000259" key="1">
    <source>
        <dbReference type="Pfam" id="PF00534"/>
    </source>
</evidence>
<comment type="caution">
    <text evidence="3">The sequence shown here is derived from an EMBL/GenBank/DDBJ whole genome shotgun (WGS) entry which is preliminary data.</text>
</comment>
<evidence type="ECO:0000313" key="4">
    <source>
        <dbReference type="Proteomes" id="UP000011513"/>
    </source>
</evidence>
<dbReference type="eggNOG" id="arCOG01403">
    <property type="taxonomic scope" value="Archaea"/>
</dbReference>
<dbReference type="RefSeq" id="WP_008390363.1">
    <property type="nucleotide sequence ID" value="NZ_AOIV01000045.1"/>
</dbReference>
<sequence length="373" mass="41071">MQSVAAFTDTYLPTVNGVSYTVQTWRDRWRERGGRMDVVYPGTDDYVPTDGEYPVRSVSFPFYDGFRLGVPRVPNRVEDVDVVHAHTPFALGLSGLRLARREDRPFVVSYHTPTGEYADYLTSREPFERGIESLSERYERWFFGRADAVLCPSTDARDHLRDEVGVEGDLTVLSNGVDTERFAPVDAAAAADFREAYDLPDGTLVGYTGRHGFEKNLREFVRAAEGVDATVVVGGDGPARGELESLATELGLDARFLGFLPREDLSAFYSVLDAFVFPSPVETQGLVALEANACGTPVVGVDEGALSDTVVDGVTGYHYPLGDVDACRKTIRRVLDERETLSASCLARREELGVDRAVDELASLYERVVAEKG</sequence>
<dbReference type="SUPFAM" id="SSF53756">
    <property type="entry name" value="UDP-Glycosyltransferase/glycogen phosphorylase"/>
    <property type="match status" value="1"/>
</dbReference>
<dbReference type="EMBL" id="AOIV01000045">
    <property type="protein sequence ID" value="ELZ26281.1"/>
    <property type="molecule type" value="Genomic_DNA"/>
</dbReference>
<dbReference type="OrthoDB" id="238665at2157"/>
<dbReference type="PATRIC" id="fig|1227487.5.peg.4256"/>
<proteinExistence type="predicted"/>
<keyword evidence="4" id="KW-1185">Reference proteome</keyword>
<feature type="domain" description="Glycosyl transferase family 1" evidence="1">
    <location>
        <begin position="201"/>
        <end position="340"/>
    </location>
</feature>
<dbReference type="Proteomes" id="UP000011513">
    <property type="component" value="Unassembled WGS sequence"/>
</dbReference>
<evidence type="ECO:0000259" key="2">
    <source>
        <dbReference type="Pfam" id="PF13439"/>
    </source>
</evidence>
<protein>
    <submittedName>
        <fullName evidence="3">Glycosyltransferase</fullName>
    </submittedName>
</protein>
<dbReference type="InterPro" id="IPR028098">
    <property type="entry name" value="Glyco_trans_4-like_N"/>
</dbReference>
<keyword evidence="3" id="KW-0808">Transferase</keyword>
<dbReference type="Pfam" id="PF13439">
    <property type="entry name" value="Glyco_transf_4"/>
    <property type="match status" value="1"/>
</dbReference>
<gene>
    <name evidence="3" type="ORF">C474_21331</name>
</gene>
<evidence type="ECO:0000313" key="3">
    <source>
        <dbReference type="EMBL" id="ELZ26281.1"/>
    </source>
</evidence>
<organism evidence="3 4">
    <name type="scientific">Halogeometricum pallidum JCM 14848</name>
    <dbReference type="NCBI Taxonomy" id="1227487"/>
    <lineage>
        <taxon>Archaea</taxon>
        <taxon>Methanobacteriati</taxon>
        <taxon>Methanobacteriota</taxon>
        <taxon>Stenosarchaea group</taxon>
        <taxon>Halobacteria</taxon>
        <taxon>Halobacteriales</taxon>
        <taxon>Haloferacaceae</taxon>
        <taxon>Halogeometricum</taxon>
    </lineage>
</organism>
<reference evidence="3 4" key="1">
    <citation type="journal article" date="2014" name="PLoS Genet.">
        <title>Phylogenetically driven sequencing of extremely halophilic archaea reveals strategies for static and dynamic osmo-response.</title>
        <authorList>
            <person name="Becker E.A."/>
            <person name="Seitzer P.M."/>
            <person name="Tritt A."/>
            <person name="Larsen D."/>
            <person name="Krusor M."/>
            <person name="Yao A.I."/>
            <person name="Wu D."/>
            <person name="Madern D."/>
            <person name="Eisen J.A."/>
            <person name="Darling A.E."/>
            <person name="Facciotti M.T."/>
        </authorList>
    </citation>
    <scope>NUCLEOTIDE SEQUENCE [LARGE SCALE GENOMIC DNA]</scope>
    <source>
        <strain evidence="3 4">JCM 14848</strain>
    </source>
</reference>
<feature type="domain" description="Glycosyltransferase subfamily 4-like N-terminal" evidence="2">
    <location>
        <begin position="15"/>
        <end position="181"/>
    </location>
</feature>
<name>M0CSU5_HALPD</name>